<dbReference type="PANTHER" id="PTHR43133:SF39">
    <property type="entry name" value="SIMILAR TO RNA POLYMERASE SIGMA-E FACTOR"/>
    <property type="match status" value="1"/>
</dbReference>
<evidence type="ECO:0000313" key="6">
    <source>
        <dbReference type="EMBL" id="CAA9312931.1"/>
    </source>
</evidence>
<dbReference type="InterPro" id="IPR011517">
    <property type="entry name" value="RNA_pol_sigma70_ECF-like"/>
</dbReference>
<dbReference type="InterPro" id="IPR013324">
    <property type="entry name" value="RNA_pol_sigma_r3/r4-like"/>
</dbReference>
<feature type="domain" description="RNA polymerase sigma-70 ECF-like HTH" evidence="5">
    <location>
        <begin position="25"/>
        <end position="185"/>
    </location>
</feature>
<sequence length="191" mass="21050">MDNPPERGDHRPRSAGAGRGPLDRAFPQVYDELRLLAHRQLDREAEGHTLGTTALVHEAYLRLAGSGGVEWHDRGHFFALAATAMRRILVDHARRRGADKRGGAPRPVPLEDAAALAIEERAGMLVALDEALERLAALDARQARVIECRFFGGLTEEETAQAVGVGLRTVKRDWAKARAWLYQELFLDASG</sequence>
<evidence type="ECO:0000256" key="2">
    <source>
        <dbReference type="ARBA" id="ARBA00023082"/>
    </source>
</evidence>
<keyword evidence="2" id="KW-0731">Sigma factor</keyword>
<dbReference type="InterPro" id="IPR039425">
    <property type="entry name" value="RNA_pol_sigma-70-like"/>
</dbReference>
<accession>A0A6J4KQR2</accession>
<dbReference type="PANTHER" id="PTHR43133">
    <property type="entry name" value="RNA POLYMERASE ECF-TYPE SIGMA FACTO"/>
    <property type="match status" value="1"/>
</dbReference>
<reference evidence="6" key="1">
    <citation type="submission" date="2020-02" db="EMBL/GenBank/DDBJ databases">
        <authorList>
            <person name="Meier V. D."/>
        </authorList>
    </citation>
    <scope>NUCLEOTIDE SEQUENCE</scope>
    <source>
        <strain evidence="6">AVDCRST_MAG68</strain>
    </source>
</reference>
<evidence type="ECO:0000256" key="1">
    <source>
        <dbReference type="ARBA" id="ARBA00023015"/>
    </source>
</evidence>
<dbReference type="SUPFAM" id="SSF88659">
    <property type="entry name" value="Sigma3 and sigma4 domains of RNA polymerase sigma factors"/>
    <property type="match status" value="1"/>
</dbReference>
<evidence type="ECO:0000256" key="3">
    <source>
        <dbReference type="ARBA" id="ARBA00023163"/>
    </source>
</evidence>
<organism evidence="6">
    <name type="scientific">uncultured Gemmatimonadota bacterium</name>
    <dbReference type="NCBI Taxonomy" id="203437"/>
    <lineage>
        <taxon>Bacteria</taxon>
        <taxon>Pseudomonadati</taxon>
        <taxon>Gemmatimonadota</taxon>
        <taxon>environmental samples</taxon>
    </lineage>
</organism>
<dbReference type="NCBIfam" id="TIGR02999">
    <property type="entry name" value="Sig-70_X6"/>
    <property type="match status" value="1"/>
</dbReference>
<feature type="region of interest" description="Disordered" evidence="4">
    <location>
        <begin position="1"/>
        <end position="23"/>
    </location>
</feature>
<dbReference type="Gene3D" id="1.10.10.10">
    <property type="entry name" value="Winged helix-like DNA-binding domain superfamily/Winged helix DNA-binding domain"/>
    <property type="match status" value="1"/>
</dbReference>
<gene>
    <name evidence="6" type="ORF">AVDCRST_MAG68-1357</name>
</gene>
<evidence type="ECO:0000256" key="4">
    <source>
        <dbReference type="SAM" id="MobiDB-lite"/>
    </source>
</evidence>
<dbReference type="NCBIfam" id="TIGR02937">
    <property type="entry name" value="sigma70-ECF"/>
    <property type="match status" value="1"/>
</dbReference>
<keyword evidence="3" id="KW-0804">Transcription</keyword>
<evidence type="ECO:0000259" key="5">
    <source>
        <dbReference type="Pfam" id="PF07638"/>
    </source>
</evidence>
<keyword evidence="1" id="KW-0805">Transcription regulation</keyword>
<feature type="compositionally biased region" description="Basic and acidic residues" evidence="4">
    <location>
        <begin position="1"/>
        <end position="12"/>
    </location>
</feature>
<name>A0A6J4KQR2_9BACT</name>
<dbReference type="InterPro" id="IPR036388">
    <property type="entry name" value="WH-like_DNA-bd_sf"/>
</dbReference>
<dbReference type="GO" id="GO:0016987">
    <property type="term" value="F:sigma factor activity"/>
    <property type="evidence" value="ECO:0007669"/>
    <property type="project" value="UniProtKB-KW"/>
</dbReference>
<dbReference type="InterPro" id="IPR014284">
    <property type="entry name" value="RNA_pol_sigma-70_dom"/>
</dbReference>
<proteinExistence type="predicted"/>
<dbReference type="EMBL" id="CADCTW010000076">
    <property type="protein sequence ID" value="CAA9312931.1"/>
    <property type="molecule type" value="Genomic_DNA"/>
</dbReference>
<dbReference type="Pfam" id="PF07638">
    <property type="entry name" value="Sigma70_ECF"/>
    <property type="match status" value="1"/>
</dbReference>
<protein>
    <submittedName>
        <fullName evidence="6">Gll4071 protein</fullName>
    </submittedName>
</protein>
<dbReference type="GO" id="GO:0006352">
    <property type="term" value="P:DNA-templated transcription initiation"/>
    <property type="evidence" value="ECO:0007669"/>
    <property type="project" value="InterPro"/>
</dbReference>
<dbReference type="InterPro" id="IPR053812">
    <property type="entry name" value="HTH_Sigma70_ECF-like"/>
</dbReference>
<dbReference type="AlphaFoldDB" id="A0A6J4KQR2"/>